<evidence type="ECO:0000256" key="1">
    <source>
        <dbReference type="SAM" id="MobiDB-lite"/>
    </source>
</evidence>
<proteinExistence type="predicted"/>
<dbReference type="AlphaFoldDB" id="A0A837C615"/>
<evidence type="ECO:0000313" key="3">
    <source>
        <dbReference type="Proteomes" id="UP000024900"/>
    </source>
</evidence>
<feature type="region of interest" description="Disordered" evidence="1">
    <location>
        <begin position="1"/>
        <end position="23"/>
    </location>
</feature>
<evidence type="ECO:0000313" key="2">
    <source>
        <dbReference type="EMBL" id="KGJ64592.1"/>
    </source>
</evidence>
<reference evidence="2 3" key="1">
    <citation type="journal article" date="2014" name="BMC Genomics">
        <title>Comparative genomics of Bradyrhizobium japonicum CPAC 15 and Bradyrhizobium diazoefficiens CPAC 7: elite model strains for understanding symbiotic performance with soybean.</title>
        <authorList>
            <person name="Siqueira A.F."/>
            <person name="Ormeno-Orrillo E."/>
            <person name="Souza R.C."/>
            <person name="Rodrigues E.P."/>
            <person name="Almeida L.G."/>
            <person name="Barcellos F.G."/>
            <person name="Batista J.S."/>
            <person name="Nakatami A.S."/>
            <person name="Martinez-Romero E."/>
            <person name="Vasconcelos A.T."/>
            <person name="Hungria M."/>
        </authorList>
    </citation>
    <scope>NUCLEOTIDE SEQUENCE [LARGE SCALE GENOMIC DNA]</scope>
    <source>
        <strain evidence="2 3">SEMIA 5080</strain>
    </source>
</reference>
<dbReference type="EMBL" id="ADOU02000007">
    <property type="protein sequence ID" value="KGJ64592.1"/>
    <property type="molecule type" value="Genomic_DNA"/>
</dbReference>
<gene>
    <name evidence="2" type="ORF">BJA5080_07292</name>
</gene>
<protein>
    <submittedName>
        <fullName evidence="2">Uncharacterized protein</fullName>
    </submittedName>
</protein>
<dbReference type="Proteomes" id="UP000024900">
    <property type="component" value="Unassembled WGS sequence"/>
</dbReference>
<accession>A0A837C615</accession>
<name>A0A837C615_9BRAD</name>
<comment type="caution">
    <text evidence="2">The sequence shown here is derived from an EMBL/GenBank/DDBJ whole genome shotgun (WGS) entry which is preliminary data.</text>
</comment>
<sequence>MAAAQTRSRRNSATSTCGTIHSGTRNRDIARSCQSMKISSDNWSYGGSARDPQSPVDAVAGSAVIGASLRLPHANSED</sequence>
<feature type="compositionally biased region" description="Polar residues" evidence="1">
    <location>
        <begin position="11"/>
        <end position="23"/>
    </location>
</feature>
<organism evidence="2 3">
    <name type="scientific">Bradyrhizobium diazoefficiens SEMIA 5080</name>
    <dbReference type="NCBI Taxonomy" id="754504"/>
    <lineage>
        <taxon>Bacteria</taxon>
        <taxon>Pseudomonadati</taxon>
        <taxon>Pseudomonadota</taxon>
        <taxon>Alphaproteobacteria</taxon>
        <taxon>Hyphomicrobiales</taxon>
        <taxon>Nitrobacteraceae</taxon>
        <taxon>Bradyrhizobium</taxon>
    </lineage>
</organism>